<reference evidence="1" key="1">
    <citation type="submission" date="2020-03" db="EMBL/GenBank/DDBJ databases">
        <title>The deep terrestrial virosphere.</title>
        <authorList>
            <person name="Holmfeldt K."/>
            <person name="Nilsson E."/>
            <person name="Simone D."/>
            <person name="Lopez-Fernandez M."/>
            <person name="Wu X."/>
            <person name="de Brujin I."/>
            <person name="Lundin D."/>
            <person name="Andersson A."/>
            <person name="Bertilsson S."/>
            <person name="Dopson M."/>
        </authorList>
    </citation>
    <scope>NUCLEOTIDE SEQUENCE</scope>
    <source>
        <strain evidence="1">TM448A00954</strain>
    </source>
</reference>
<organism evidence="1">
    <name type="scientific">viral metagenome</name>
    <dbReference type="NCBI Taxonomy" id="1070528"/>
    <lineage>
        <taxon>unclassified sequences</taxon>
        <taxon>metagenomes</taxon>
        <taxon>organismal metagenomes</taxon>
    </lineage>
</organism>
<sequence>MSLKTRVEGYVGSITDTDLLTDILTASTKYIMDILPNDLFEQFSSTVTVASGGYGIQAYKLLSASKGGYPARKVDASSKTALSDYNSIYYATTTDPCHYIENGSIYILPGGGTVTVVSYPTVDGSQVFIYGLPQGLDEAVIILSAMKELNYKANSYVDALNSYSMDSVVAPTVPSAPSFTYTDATLGTYVSTLVGDFGTTPTYVPPVNTVDFTNAGTDITNDDVEIAQVELQKQAQIISKYSNDIQSNSAKFQQELSTYQSVVQKRIADAQMAQQLILQYASDTKDLNLQNEAQALAEQVQEYQSILGKYQGETQSYATEVGYKIQKFLTRSSNLTTQHAGVLQQMQMLEKQLGLILGKYIGVSDGK</sequence>
<proteinExistence type="predicted"/>
<evidence type="ECO:0000313" key="1">
    <source>
        <dbReference type="EMBL" id="QJA48468.1"/>
    </source>
</evidence>
<protein>
    <submittedName>
        <fullName evidence="1">Uncharacterized protein</fullName>
    </submittedName>
</protein>
<accession>A0A6H1ZLS4</accession>
<gene>
    <name evidence="1" type="ORF">TM448A00954_0021</name>
</gene>
<name>A0A6H1ZLS4_9ZZZZ</name>
<dbReference type="AlphaFoldDB" id="A0A6H1ZLS4"/>
<dbReference type="EMBL" id="MT144085">
    <property type="protein sequence ID" value="QJA48468.1"/>
    <property type="molecule type" value="Genomic_DNA"/>
</dbReference>